<dbReference type="InterPro" id="IPR015955">
    <property type="entry name" value="Lactate_DH/Glyco_Ohase_4_C"/>
</dbReference>
<dbReference type="InterPro" id="IPR010945">
    <property type="entry name" value="Malate_DH_type2"/>
</dbReference>
<evidence type="ECO:0000313" key="3">
    <source>
        <dbReference type="RefSeq" id="XP_026759880.1"/>
    </source>
</evidence>
<dbReference type="GO" id="GO:0016615">
    <property type="term" value="F:malate dehydrogenase activity"/>
    <property type="evidence" value="ECO:0007669"/>
    <property type="project" value="InterPro"/>
</dbReference>
<dbReference type="RefSeq" id="XP_026759880.1">
    <property type="nucleotide sequence ID" value="XM_026904079.3"/>
</dbReference>
<evidence type="ECO:0000256" key="1">
    <source>
        <dbReference type="ARBA" id="ARBA00023002"/>
    </source>
</evidence>
<dbReference type="Gene3D" id="3.90.110.10">
    <property type="entry name" value="Lactate dehydrogenase/glycoside hydrolase, family 4, C-terminal"/>
    <property type="match status" value="1"/>
</dbReference>
<dbReference type="GeneID" id="113519034"/>
<dbReference type="KEGG" id="gmw:113519034"/>
<gene>
    <name evidence="3" type="primary">LOC113519034</name>
</gene>
<dbReference type="InParanoid" id="A0A6J1X2K5"/>
<dbReference type="PANTHER" id="PTHR23382">
    <property type="entry name" value="MALATE DEHYDROGENASE"/>
    <property type="match status" value="1"/>
</dbReference>
<proteinExistence type="predicted"/>
<protein>
    <submittedName>
        <fullName evidence="3">Uncharacterized protein LOC113519034</fullName>
    </submittedName>
</protein>
<dbReference type="GO" id="GO:0006108">
    <property type="term" value="P:malate metabolic process"/>
    <property type="evidence" value="ECO:0007669"/>
    <property type="project" value="InterPro"/>
</dbReference>
<dbReference type="Proteomes" id="UP001652740">
    <property type="component" value="Unplaced"/>
</dbReference>
<dbReference type="Gene3D" id="3.40.50.720">
    <property type="entry name" value="NAD(P)-binding Rossmann-like Domain"/>
    <property type="match status" value="1"/>
</dbReference>
<sequence length="409" mass="45711">MNFQTNSTLCPLKVLVVNPLTPASQLTIVKILSGSVFGCNQLIDLILLVYSNEKPFAEAFKLELSGCAFSCNNSIEVSSNLPSLLDADVFCFMSNFTNPNKIDIEKINIDEQFDSLYLIIKVAHNLLGKCFTEEEMVDDAPTVLKKKNKSPKKHVKTIIVADGLATMDILVSLSKNVPTDIFFCPTAITGVAKSVLGDYLKVQCNLINDVHIWAANDEVLHAEVNTPIIVSDAVGDLPKCDWEAVGKDQLDSFNLDYTQFNASWMKKEFIEKVTTCASKNPYGCIYRAAEFAKTLRAIWVSRSSETGNKVYCNLGVISDGSLGTIKGYPYVLPVILFGDYWTVNKYLEDDTHLKQEIKRINKAVKDHHRKLIPYCKKFLEENILNNVFVRTDDESSLCTVLDNSTRSNN</sequence>
<keyword evidence="1" id="KW-0560">Oxidoreductase</keyword>
<dbReference type="AlphaFoldDB" id="A0A6J1X2K5"/>
<organism evidence="2 3">
    <name type="scientific">Galleria mellonella</name>
    <name type="common">Greater wax moth</name>
    <dbReference type="NCBI Taxonomy" id="7137"/>
    <lineage>
        <taxon>Eukaryota</taxon>
        <taxon>Metazoa</taxon>
        <taxon>Ecdysozoa</taxon>
        <taxon>Arthropoda</taxon>
        <taxon>Hexapoda</taxon>
        <taxon>Insecta</taxon>
        <taxon>Pterygota</taxon>
        <taxon>Neoptera</taxon>
        <taxon>Endopterygota</taxon>
        <taxon>Lepidoptera</taxon>
        <taxon>Glossata</taxon>
        <taxon>Ditrysia</taxon>
        <taxon>Pyraloidea</taxon>
        <taxon>Pyralidae</taxon>
        <taxon>Galleriinae</taxon>
        <taxon>Galleria</taxon>
    </lineage>
</organism>
<dbReference type="GO" id="GO:0016616">
    <property type="term" value="F:oxidoreductase activity, acting on the CH-OH group of donors, NAD or NADP as acceptor"/>
    <property type="evidence" value="ECO:0007669"/>
    <property type="project" value="InterPro"/>
</dbReference>
<evidence type="ECO:0000313" key="2">
    <source>
        <dbReference type="Proteomes" id="UP001652740"/>
    </source>
</evidence>
<accession>A0A6J1X2K5</accession>
<keyword evidence="2" id="KW-1185">Reference proteome</keyword>
<dbReference type="OrthoDB" id="7450228at2759"/>
<name>A0A6J1X2K5_GALME</name>
<reference evidence="3" key="1">
    <citation type="submission" date="2025-08" db="UniProtKB">
        <authorList>
            <consortium name="RefSeq"/>
        </authorList>
    </citation>
    <scope>IDENTIFICATION</scope>
    <source>
        <tissue evidence="3">Whole larvae</tissue>
    </source>
</reference>